<keyword evidence="10" id="KW-1185">Reference proteome</keyword>
<feature type="compositionally biased region" description="Basic and acidic residues" evidence="8">
    <location>
        <begin position="68"/>
        <end position="79"/>
    </location>
</feature>
<dbReference type="GO" id="GO:0019843">
    <property type="term" value="F:rRNA binding"/>
    <property type="evidence" value="ECO:0007669"/>
    <property type="project" value="UniProtKB-UniRule"/>
</dbReference>
<protein>
    <recommendedName>
        <fullName evidence="6">Small ribosomal subunit protein uS17</fullName>
    </recommendedName>
</protein>
<dbReference type="PROSITE" id="PS00056">
    <property type="entry name" value="RIBOSOMAL_S17"/>
    <property type="match status" value="1"/>
</dbReference>
<dbReference type="InterPro" id="IPR019984">
    <property type="entry name" value="Ribosomal_uS17_bact/chlr"/>
</dbReference>
<accession>A0A5B8UB56</accession>
<evidence type="ECO:0000313" key="10">
    <source>
        <dbReference type="Proteomes" id="UP000321805"/>
    </source>
</evidence>
<feature type="compositionally biased region" description="Basic residues" evidence="8">
    <location>
        <begin position="80"/>
        <end position="93"/>
    </location>
</feature>
<dbReference type="GO" id="GO:0003735">
    <property type="term" value="F:structural constituent of ribosome"/>
    <property type="evidence" value="ECO:0007669"/>
    <property type="project" value="UniProtKB-UniRule"/>
</dbReference>
<keyword evidence="4 6" id="KW-0689">Ribosomal protein</keyword>
<dbReference type="SUPFAM" id="SSF50249">
    <property type="entry name" value="Nucleic acid-binding proteins"/>
    <property type="match status" value="1"/>
</dbReference>
<dbReference type="PRINTS" id="PR00973">
    <property type="entry name" value="RIBOSOMALS17"/>
</dbReference>
<dbReference type="AlphaFoldDB" id="A0A5B8UB56"/>
<proteinExistence type="inferred from homology"/>
<dbReference type="Proteomes" id="UP000321805">
    <property type="component" value="Chromosome"/>
</dbReference>
<evidence type="ECO:0000256" key="1">
    <source>
        <dbReference type="ARBA" id="ARBA00010254"/>
    </source>
</evidence>
<keyword evidence="2 6" id="KW-0699">rRNA-binding</keyword>
<comment type="function">
    <text evidence="6">One of the primary rRNA binding proteins, it binds specifically to the 5'-end of 16S ribosomal RNA.</text>
</comment>
<evidence type="ECO:0000256" key="8">
    <source>
        <dbReference type="SAM" id="MobiDB-lite"/>
    </source>
</evidence>
<dbReference type="InterPro" id="IPR012340">
    <property type="entry name" value="NA-bd_OB-fold"/>
</dbReference>
<dbReference type="PANTHER" id="PTHR10744:SF1">
    <property type="entry name" value="SMALL RIBOSOMAL SUBUNIT PROTEIN US17M"/>
    <property type="match status" value="1"/>
</dbReference>
<dbReference type="OrthoDB" id="9811714at2"/>
<comment type="similarity">
    <text evidence="1 6 7">Belongs to the universal ribosomal protein uS17 family.</text>
</comment>
<sequence length="196" mass="21453">MADETPDTTDSDPARPTPPAETAEETVAPEAAVEAPAEPAAPAEPVVPQTPKERKAAARARRGNRRAATPEERATERKAKAAARSRYRAKRREKLQAARAEAGPAPTTAPKEHGPGAPKERLGIVVSDKADKTITVRIDVARRHRRYQKIVRSSTTLHAHDEANDAHAGDRVRVIESRPLSATKRWRLVEVLERAK</sequence>
<feature type="compositionally biased region" description="Basic and acidic residues" evidence="8">
    <location>
        <begin position="110"/>
        <end position="125"/>
    </location>
</feature>
<dbReference type="NCBIfam" id="TIGR03635">
    <property type="entry name" value="uS17_bact"/>
    <property type="match status" value="1"/>
</dbReference>
<evidence type="ECO:0000256" key="2">
    <source>
        <dbReference type="ARBA" id="ARBA00022730"/>
    </source>
</evidence>
<dbReference type="GO" id="GO:0006412">
    <property type="term" value="P:translation"/>
    <property type="evidence" value="ECO:0007669"/>
    <property type="project" value="UniProtKB-UniRule"/>
</dbReference>
<feature type="compositionally biased region" description="Low complexity" evidence="8">
    <location>
        <begin position="25"/>
        <end position="50"/>
    </location>
</feature>
<comment type="subunit">
    <text evidence="6">Part of the 30S ribosomal subunit.</text>
</comment>
<dbReference type="Gene3D" id="2.40.50.140">
    <property type="entry name" value="Nucleic acid-binding proteins"/>
    <property type="match status" value="1"/>
</dbReference>
<dbReference type="HAMAP" id="MF_01345_B">
    <property type="entry name" value="Ribosomal_uS17_B"/>
    <property type="match status" value="1"/>
</dbReference>
<name>A0A5B8UB56_9ACTN</name>
<feature type="region of interest" description="Disordered" evidence="8">
    <location>
        <begin position="1"/>
        <end position="125"/>
    </location>
</feature>
<dbReference type="GO" id="GO:0022627">
    <property type="term" value="C:cytosolic small ribosomal subunit"/>
    <property type="evidence" value="ECO:0007669"/>
    <property type="project" value="UniProtKB-UniRule"/>
</dbReference>
<dbReference type="EMBL" id="CP042430">
    <property type="protein sequence ID" value="QEC50290.1"/>
    <property type="molecule type" value="Genomic_DNA"/>
</dbReference>
<feature type="compositionally biased region" description="Acidic residues" evidence="8">
    <location>
        <begin position="1"/>
        <end position="10"/>
    </location>
</feature>
<evidence type="ECO:0000256" key="7">
    <source>
        <dbReference type="RuleBase" id="RU003872"/>
    </source>
</evidence>
<dbReference type="InterPro" id="IPR000266">
    <property type="entry name" value="Ribosomal_uS17"/>
</dbReference>
<dbReference type="KEGG" id="bsol:FSW04_23705"/>
<keyword evidence="5 6" id="KW-0687">Ribonucleoprotein</keyword>
<dbReference type="CDD" id="cd00364">
    <property type="entry name" value="Ribosomal_uS17"/>
    <property type="match status" value="1"/>
</dbReference>
<evidence type="ECO:0000256" key="6">
    <source>
        <dbReference type="HAMAP-Rule" id="MF_01345"/>
    </source>
</evidence>
<evidence type="ECO:0000256" key="4">
    <source>
        <dbReference type="ARBA" id="ARBA00022980"/>
    </source>
</evidence>
<dbReference type="Pfam" id="PF00366">
    <property type="entry name" value="Ribosomal_S17"/>
    <property type="match status" value="1"/>
</dbReference>
<gene>
    <name evidence="6 9" type="primary">rpsQ</name>
    <name evidence="9" type="ORF">FSW04_23705</name>
</gene>
<evidence type="ECO:0000256" key="3">
    <source>
        <dbReference type="ARBA" id="ARBA00022884"/>
    </source>
</evidence>
<dbReference type="InterPro" id="IPR019979">
    <property type="entry name" value="Ribosomal_uS17_CS"/>
</dbReference>
<reference evidence="9 10" key="1">
    <citation type="journal article" date="2018" name="J. Microbiol.">
        <title>Baekduia soli gen. nov., sp. nov., a novel bacterium isolated from the soil of Baekdu Mountain and proposal of a novel family name, Baekduiaceae fam. nov.</title>
        <authorList>
            <person name="An D.S."/>
            <person name="Siddiqi M.Z."/>
            <person name="Kim K.H."/>
            <person name="Yu H.S."/>
            <person name="Im W.T."/>
        </authorList>
    </citation>
    <scope>NUCLEOTIDE SEQUENCE [LARGE SCALE GENOMIC DNA]</scope>
    <source>
        <strain evidence="9 10">BR7-21</strain>
    </source>
</reference>
<dbReference type="PANTHER" id="PTHR10744">
    <property type="entry name" value="40S RIBOSOMAL PROTEIN S11 FAMILY MEMBER"/>
    <property type="match status" value="1"/>
</dbReference>
<evidence type="ECO:0000256" key="5">
    <source>
        <dbReference type="ARBA" id="ARBA00023274"/>
    </source>
</evidence>
<dbReference type="NCBIfam" id="NF004123">
    <property type="entry name" value="PRK05610.1"/>
    <property type="match status" value="1"/>
</dbReference>
<keyword evidence="3 6" id="KW-0694">RNA-binding</keyword>
<organism evidence="9 10">
    <name type="scientific">Baekduia soli</name>
    <dbReference type="NCBI Taxonomy" id="496014"/>
    <lineage>
        <taxon>Bacteria</taxon>
        <taxon>Bacillati</taxon>
        <taxon>Actinomycetota</taxon>
        <taxon>Thermoleophilia</taxon>
        <taxon>Solirubrobacterales</taxon>
        <taxon>Baekduiaceae</taxon>
        <taxon>Baekduia</taxon>
    </lineage>
</organism>
<evidence type="ECO:0000313" key="9">
    <source>
        <dbReference type="EMBL" id="QEC50290.1"/>
    </source>
</evidence>